<dbReference type="AlphaFoldDB" id="A0A3E2BQT6"/>
<evidence type="ECO:0000256" key="1">
    <source>
        <dbReference type="SAM" id="SignalP"/>
    </source>
</evidence>
<evidence type="ECO:0008006" key="4">
    <source>
        <dbReference type="Google" id="ProtNLM"/>
    </source>
</evidence>
<proteinExistence type="predicted"/>
<sequence>MKIKKQKLVFLLVIFSLLTPLAMAQEKTKAKTGEEMEIVGLGFEKKPLSGAEIIKATVIPVNPNSGLASPNEKTQFEVKLKSRIITNSQGEFVIEIPDDQFNRIPEGAAFELTLKIKPPEGHVGIYARDEAKTKLNKQQGPKYTLVLFWIQESTRTNKGTFAVSSKAQT</sequence>
<comment type="caution">
    <text evidence="2">The sequence shown here is derived from an EMBL/GenBank/DDBJ whole genome shotgun (WGS) entry which is preliminary data.</text>
</comment>
<name>A0A3E2BQT6_9BACT</name>
<protein>
    <recommendedName>
        <fullName evidence="4">Carboxypeptidase regulatory-like domain-containing protein</fullName>
    </recommendedName>
</protein>
<feature type="signal peptide" evidence="1">
    <location>
        <begin position="1"/>
        <end position="24"/>
    </location>
</feature>
<evidence type="ECO:0000313" key="2">
    <source>
        <dbReference type="EMBL" id="RFT17088.1"/>
    </source>
</evidence>
<dbReference type="Proteomes" id="UP000257323">
    <property type="component" value="Unassembled WGS sequence"/>
</dbReference>
<accession>A0A3E2BQT6</accession>
<feature type="chain" id="PRO_5017783485" description="Carboxypeptidase regulatory-like domain-containing protein" evidence="1">
    <location>
        <begin position="25"/>
        <end position="169"/>
    </location>
</feature>
<evidence type="ECO:0000313" key="3">
    <source>
        <dbReference type="Proteomes" id="UP000257323"/>
    </source>
</evidence>
<dbReference type="EMBL" id="QUAH01000001">
    <property type="protein sequence ID" value="RFT17088.1"/>
    <property type="molecule type" value="Genomic_DNA"/>
</dbReference>
<organism evidence="2 3">
    <name type="scientific">Candidatus Saccharicenans subterraneus</name>
    <dbReference type="NCBI Taxonomy" id="2508984"/>
    <lineage>
        <taxon>Bacteria</taxon>
        <taxon>Candidatus Aminicenantota</taxon>
        <taxon>Candidatus Aminicenantia</taxon>
        <taxon>Candidatus Aminicenantales</taxon>
        <taxon>Candidatus Saccharicenantaceae</taxon>
        <taxon>Candidatus Saccharicenans</taxon>
    </lineage>
</organism>
<gene>
    <name evidence="2" type="ORF">OP8BY_1030</name>
</gene>
<reference evidence="2 3" key="1">
    <citation type="submission" date="2018-08" db="EMBL/GenBank/DDBJ databases">
        <title>Genome analysis of the thermophilic bacterium of the candidate phylum Aminicenantes from deep subsurface aquifer revealed its physiology and ecological role.</title>
        <authorList>
            <person name="Kadnikov V.V."/>
            <person name="Mardanov A.V."/>
            <person name="Beletsky A.V."/>
            <person name="Karnachuk O.V."/>
            <person name="Ravin N.V."/>
        </authorList>
    </citation>
    <scope>NUCLEOTIDE SEQUENCE [LARGE SCALE GENOMIC DNA]</scope>
    <source>
        <strain evidence="2">BY38</strain>
    </source>
</reference>
<keyword evidence="1" id="KW-0732">Signal</keyword>